<dbReference type="Pfam" id="PF00375">
    <property type="entry name" value="SDF"/>
    <property type="match status" value="1"/>
</dbReference>
<protein>
    <recommendedName>
        <fullName evidence="6">Amino acid transporter</fullName>
    </recommendedName>
</protein>
<evidence type="ECO:0000256" key="5">
    <source>
        <dbReference type="ARBA" id="ARBA00023136"/>
    </source>
</evidence>
<feature type="signal peptide" evidence="7">
    <location>
        <begin position="1"/>
        <end position="18"/>
    </location>
</feature>
<dbReference type="AlphaFoldDB" id="A0A6P7U2J3"/>
<dbReference type="PANTHER" id="PTHR11958">
    <property type="entry name" value="SODIUM/DICARBOXYLATE SYMPORTER-RELATED"/>
    <property type="match status" value="1"/>
</dbReference>
<dbReference type="GO" id="GO:0015175">
    <property type="term" value="F:neutral L-amino acid transmembrane transporter activity"/>
    <property type="evidence" value="ECO:0007669"/>
    <property type="project" value="TreeGrafter"/>
</dbReference>
<comment type="similarity">
    <text evidence="6">Belongs to the dicarboxylate/amino acid:cation symporter (DAACS) (TC 2.A.23) family.</text>
</comment>
<feature type="transmembrane region" description="Helical" evidence="6">
    <location>
        <begin position="96"/>
        <end position="119"/>
    </location>
</feature>
<keyword evidence="2 6" id="KW-0813">Transport</keyword>
<evidence type="ECO:0000256" key="4">
    <source>
        <dbReference type="ARBA" id="ARBA00022989"/>
    </source>
</evidence>
<dbReference type="Gene3D" id="1.10.3860.10">
    <property type="entry name" value="Sodium:dicarboxylate symporter"/>
    <property type="match status" value="1"/>
</dbReference>
<keyword evidence="3 6" id="KW-0812">Transmembrane</keyword>
<keyword evidence="4 6" id="KW-1133">Transmembrane helix</keyword>
<comment type="subcellular location">
    <subcellularLocation>
        <location evidence="1 6">Membrane</location>
        <topology evidence="1 6">Multi-pass membrane protein</topology>
    </subcellularLocation>
</comment>
<dbReference type="KEGG" id="osn:115230431"/>
<gene>
    <name evidence="9" type="primary">LOC115230431</name>
</gene>
<evidence type="ECO:0000313" key="8">
    <source>
        <dbReference type="Proteomes" id="UP000515154"/>
    </source>
</evidence>
<sequence length="289" mass="31408">MLAYIIVTFLCIETGSTAVPSIGFTNLSNFDPPFCGFSGHITIGNVLYLCIPPYPHQQTGLITFSFFFGMAAGSLKEKGEPFHMFFESTRLITAEIFKYLFKITPIGVASLIMASVAGIKDISTLFTSLGMFSLTVLIGLACHMLVFMNLIYLIIFRKNPFKFFFTCIRPYILAFTFTSSSAAFPEMESSLVERNGADKRVVGVSLPLVVTLNAGGSAVFIVTAAMFLANYQGVHLNAGNITVLVVLTAIVTMALPGVPSSSIVTLILLLTSMNINPKPVAMLYALEWL</sequence>
<keyword evidence="5 6" id="KW-0472">Membrane</keyword>
<evidence type="ECO:0000313" key="9">
    <source>
        <dbReference type="RefSeq" id="XP_029656485.1"/>
    </source>
</evidence>
<dbReference type="SUPFAM" id="SSF118215">
    <property type="entry name" value="Proton glutamate symport protein"/>
    <property type="match status" value="1"/>
</dbReference>
<dbReference type="GO" id="GO:0005313">
    <property type="term" value="F:L-glutamate transmembrane transporter activity"/>
    <property type="evidence" value="ECO:0007669"/>
    <property type="project" value="TreeGrafter"/>
</dbReference>
<dbReference type="PANTHER" id="PTHR11958:SF63">
    <property type="entry name" value="AMINO ACID TRANSPORTER"/>
    <property type="match status" value="1"/>
</dbReference>
<reference evidence="9" key="1">
    <citation type="submission" date="2025-08" db="UniProtKB">
        <authorList>
            <consortium name="RefSeq"/>
        </authorList>
    </citation>
    <scope>IDENTIFICATION</scope>
</reference>
<feature type="transmembrane region" description="Helical" evidence="6">
    <location>
        <begin position="241"/>
        <end position="270"/>
    </location>
</feature>
<evidence type="ECO:0000256" key="1">
    <source>
        <dbReference type="ARBA" id="ARBA00004141"/>
    </source>
</evidence>
<dbReference type="InterPro" id="IPR050746">
    <property type="entry name" value="DAACS"/>
</dbReference>
<feature type="chain" id="PRO_5028365156" description="Amino acid transporter" evidence="7">
    <location>
        <begin position="19"/>
        <end position="289"/>
    </location>
</feature>
<feature type="transmembrane region" description="Helical" evidence="6">
    <location>
        <begin position="58"/>
        <end position="75"/>
    </location>
</feature>
<evidence type="ECO:0000256" key="6">
    <source>
        <dbReference type="RuleBase" id="RU361216"/>
    </source>
</evidence>
<evidence type="ECO:0000256" key="7">
    <source>
        <dbReference type="SAM" id="SignalP"/>
    </source>
</evidence>
<keyword evidence="6" id="KW-0769">Symport</keyword>
<feature type="non-terminal residue" evidence="9">
    <location>
        <position position="289"/>
    </location>
</feature>
<dbReference type="PRINTS" id="PR00173">
    <property type="entry name" value="EDTRNSPORT"/>
</dbReference>
<organism evidence="8 9">
    <name type="scientific">Octopus sinensis</name>
    <name type="common">East Asian common octopus</name>
    <dbReference type="NCBI Taxonomy" id="2607531"/>
    <lineage>
        <taxon>Eukaryota</taxon>
        <taxon>Metazoa</taxon>
        <taxon>Spiralia</taxon>
        <taxon>Lophotrochozoa</taxon>
        <taxon>Mollusca</taxon>
        <taxon>Cephalopoda</taxon>
        <taxon>Coleoidea</taxon>
        <taxon>Octopodiformes</taxon>
        <taxon>Octopoda</taxon>
        <taxon>Incirrata</taxon>
        <taxon>Octopodidae</taxon>
        <taxon>Octopus</taxon>
    </lineage>
</organism>
<dbReference type="GO" id="GO:0015501">
    <property type="term" value="F:glutamate:sodium symporter activity"/>
    <property type="evidence" value="ECO:0007669"/>
    <property type="project" value="TreeGrafter"/>
</dbReference>
<dbReference type="Proteomes" id="UP000515154">
    <property type="component" value="Unplaced"/>
</dbReference>
<evidence type="ECO:0000256" key="3">
    <source>
        <dbReference type="ARBA" id="ARBA00022692"/>
    </source>
</evidence>
<name>A0A6P7U2J3_9MOLL</name>
<proteinExistence type="inferred from homology"/>
<dbReference type="InterPro" id="IPR036458">
    <property type="entry name" value="Na:dicarbo_symporter_sf"/>
</dbReference>
<dbReference type="RefSeq" id="XP_029656485.1">
    <property type="nucleotide sequence ID" value="XM_029800625.1"/>
</dbReference>
<dbReference type="InterPro" id="IPR001991">
    <property type="entry name" value="Na-dicarboxylate_symporter"/>
</dbReference>
<feature type="transmembrane region" description="Helical" evidence="6">
    <location>
        <begin position="131"/>
        <end position="156"/>
    </location>
</feature>
<accession>A0A6P7U2J3</accession>
<dbReference type="GO" id="GO:0005886">
    <property type="term" value="C:plasma membrane"/>
    <property type="evidence" value="ECO:0007669"/>
    <property type="project" value="TreeGrafter"/>
</dbReference>
<evidence type="ECO:0000256" key="2">
    <source>
        <dbReference type="ARBA" id="ARBA00022448"/>
    </source>
</evidence>
<keyword evidence="8" id="KW-1185">Reference proteome</keyword>
<keyword evidence="7" id="KW-0732">Signal</keyword>
<feature type="transmembrane region" description="Helical" evidence="6">
    <location>
        <begin position="204"/>
        <end position="229"/>
    </location>
</feature>